<evidence type="ECO:0000313" key="2">
    <source>
        <dbReference type="EMBL" id="GAA2729178.1"/>
    </source>
</evidence>
<dbReference type="EMBL" id="BAAATZ010000015">
    <property type="protein sequence ID" value="GAA2729178.1"/>
    <property type="molecule type" value="Genomic_DNA"/>
</dbReference>
<feature type="domain" description="Nucleoside phosphorylase" evidence="1">
    <location>
        <begin position="42"/>
        <end position="81"/>
    </location>
</feature>
<dbReference type="Proteomes" id="UP001501842">
    <property type="component" value="Unassembled WGS sequence"/>
</dbReference>
<evidence type="ECO:0000313" key="3">
    <source>
        <dbReference type="Proteomes" id="UP001501842"/>
    </source>
</evidence>
<gene>
    <name evidence="2" type="ORF">GCM10010439_39030</name>
</gene>
<dbReference type="PANTHER" id="PTHR46832">
    <property type="entry name" value="5'-METHYLTHIOADENOSINE/S-ADENOSYLHOMOCYSTEINE NUCLEOSIDASE"/>
    <property type="match status" value="1"/>
</dbReference>
<dbReference type="Pfam" id="PF01048">
    <property type="entry name" value="PNP_UDP_1"/>
    <property type="match status" value="2"/>
</dbReference>
<feature type="domain" description="Nucleoside phosphorylase" evidence="1">
    <location>
        <begin position="115"/>
        <end position="193"/>
    </location>
</feature>
<comment type="caution">
    <text evidence="2">The sequence shown here is derived from an EMBL/GenBank/DDBJ whole genome shotgun (WGS) entry which is preliminary data.</text>
</comment>
<reference evidence="3" key="1">
    <citation type="journal article" date="2019" name="Int. J. Syst. Evol. Microbiol.">
        <title>The Global Catalogue of Microorganisms (GCM) 10K type strain sequencing project: providing services to taxonomists for standard genome sequencing and annotation.</title>
        <authorList>
            <consortium name="The Broad Institute Genomics Platform"/>
            <consortium name="The Broad Institute Genome Sequencing Center for Infectious Disease"/>
            <person name="Wu L."/>
            <person name="Ma J."/>
        </authorList>
    </citation>
    <scope>NUCLEOTIDE SEQUENCE [LARGE SCALE GENOMIC DNA]</scope>
    <source>
        <strain evidence="3">JCM 8201</strain>
    </source>
</reference>
<name>A0ABP6GTL8_9ACTN</name>
<dbReference type="NCBIfam" id="NF004168">
    <property type="entry name" value="PRK05634.1"/>
    <property type="match status" value="1"/>
</dbReference>
<dbReference type="PANTHER" id="PTHR46832:SF1">
    <property type="entry name" value="5'-METHYLTHIOADENOSINE_S-ADENOSYLHOMOCYSTEINE NUCLEOSIDASE"/>
    <property type="match status" value="1"/>
</dbReference>
<proteinExistence type="predicted"/>
<accession>A0ABP6GTL8</accession>
<evidence type="ECO:0000259" key="1">
    <source>
        <dbReference type="Pfam" id="PF01048"/>
    </source>
</evidence>
<organism evidence="2 3">
    <name type="scientific">Actinocorallia aurantiaca</name>
    <dbReference type="NCBI Taxonomy" id="46204"/>
    <lineage>
        <taxon>Bacteria</taxon>
        <taxon>Bacillati</taxon>
        <taxon>Actinomycetota</taxon>
        <taxon>Actinomycetes</taxon>
        <taxon>Streptosporangiales</taxon>
        <taxon>Thermomonosporaceae</taxon>
        <taxon>Actinocorallia</taxon>
    </lineage>
</organism>
<keyword evidence="3" id="KW-1185">Reference proteome</keyword>
<dbReference type="InterPro" id="IPR035994">
    <property type="entry name" value="Nucleoside_phosphorylase_sf"/>
</dbReference>
<dbReference type="SUPFAM" id="SSF53167">
    <property type="entry name" value="Purine and uridine phosphorylases"/>
    <property type="match status" value="1"/>
</dbReference>
<dbReference type="InterPro" id="IPR000845">
    <property type="entry name" value="Nucleoside_phosphorylase_d"/>
</dbReference>
<protein>
    <submittedName>
        <fullName evidence="2">Nucleosidase</fullName>
    </submittedName>
</protein>
<dbReference type="Gene3D" id="3.40.50.1580">
    <property type="entry name" value="Nucleoside phosphorylase domain"/>
    <property type="match status" value="1"/>
</dbReference>
<sequence length="198" mass="20971">MVERGRYRADMRLTGIIAPDRPLLVVAAEEEAVHLNHDLPLLITGMGKVNAAVAVARVLASHRPSEIVNLGTAGALRSGIKGTHEISRVLQHDLDGAAIEALTGRPTGLPLDLRHEGPVLATGDAFVSSEAVRVRLAEHADLVDMEGYAVASAAHAAGVPVRLVKHVSDTADEEAALTWKDSVESCARDLAAWVITHL</sequence>